<organism evidence="10 11">
    <name type="scientific">Halomonas dongshanensis</name>
    <dbReference type="NCBI Taxonomy" id="2890835"/>
    <lineage>
        <taxon>Bacteria</taxon>
        <taxon>Pseudomonadati</taxon>
        <taxon>Pseudomonadota</taxon>
        <taxon>Gammaproteobacteria</taxon>
        <taxon>Oceanospirillales</taxon>
        <taxon>Halomonadaceae</taxon>
        <taxon>Halomonas</taxon>
    </lineage>
</organism>
<comment type="catalytic activity">
    <reaction evidence="7">
        <text>Xaa-L-Pro dipeptide + H2O = an L-alpha-amino acid + L-proline</text>
        <dbReference type="Rhea" id="RHEA:76407"/>
        <dbReference type="ChEBI" id="CHEBI:15377"/>
        <dbReference type="ChEBI" id="CHEBI:59869"/>
        <dbReference type="ChEBI" id="CHEBI:60039"/>
        <dbReference type="ChEBI" id="CHEBI:195196"/>
        <dbReference type="EC" id="3.4.13.9"/>
    </reaction>
</comment>
<evidence type="ECO:0000256" key="3">
    <source>
        <dbReference type="ARBA" id="ARBA00022801"/>
    </source>
</evidence>
<evidence type="ECO:0000259" key="8">
    <source>
        <dbReference type="Pfam" id="PF00557"/>
    </source>
</evidence>
<keyword evidence="11" id="KW-1185">Reference proteome</keyword>
<dbReference type="NCBIfam" id="NF010133">
    <property type="entry name" value="PRK13607.1"/>
    <property type="match status" value="1"/>
</dbReference>
<reference evidence="10" key="1">
    <citation type="submission" date="2021-11" db="EMBL/GenBank/DDBJ databases">
        <title>Halomonas sp., isolated from a coastal aquaculture zone in Dongshan Bay.</title>
        <authorList>
            <person name="Lin W."/>
        </authorList>
    </citation>
    <scope>NUCLEOTIDE SEQUENCE</scope>
    <source>
        <strain evidence="10">Yzlin-01</strain>
    </source>
</reference>
<dbReference type="Proteomes" id="UP001165542">
    <property type="component" value="Unassembled WGS sequence"/>
</dbReference>
<feature type="binding site" evidence="7">
    <location>
        <position position="254"/>
    </location>
    <ligand>
        <name>Mn(2+)</name>
        <dbReference type="ChEBI" id="CHEBI:29035"/>
        <label>2</label>
    </ligand>
</feature>
<evidence type="ECO:0000256" key="6">
    <source>
        <dbReference type="ARBA" id="ARBA00023211"/>
    </source>
</evidence>
<dbReference type="Pfam" id="PF21216">
    <property type="entry name" value="PepQ_N"/>
    <property type="match status" value="1"/>
</dbReference>
<feature type="domain" description="Xaa-Pro dipeptidase N-terminal" evidence="9">
    <location>
        <begin position="9"/>
        <end position="113"/>
    </location>
</feature>
<dbReference type="Gene3D" id="3.90.230.10">
    <property type="entry name" value="Creatinase/methionine aminopeptidase superfamily"/>
    <property type="match status" value="1"/>
</dbReference>
<dbReference type="InterPro" id="IPR052433">
    <property type="entry name" value="X-Pro_dipept-like"/>
</dbReference>
<feature type="binding site" evidence="7">
    <location>
        <position position="336"/>
    </location>
    <ligand>
        <name>Mn(2+)</name>
        <dbReference type="ChEBI" id="CHEBI:29035"/>
        <label>1</label>
    </ligand>
</feature>
<feature type="binding site" evidence="7">
    <location>
        <position position="417"/>
    </location>
    <ligand>
        <name>Mn(2+)</name>
        <dbReference type="ChEBI" id="CHEBI:29035"/>
        <label>1</label>
    </ligand>
</feature>
<dbReference type="EMBL" id="JAJISC010000003">
    <property type="protein sequence ID" value="MCS2609387.1"/>
    <property type="molecule type" value="Genomic_DNA"/>
</dbReference>
<keyword evidence="3 7" id="KW-0378">Hydrolase</keyword>
<keyword evidence="6 7" id="KW-0464">Manganese</keyword>
<dbReference type="RefSeq" id="WP_259035889.1">
    <property type="nucleotide sequence ID" value="NZ_JAJISC010000003.1"/>
</dbReference>
<dbReference type="Gene3D" id="3.40.350.10">
    <property type="entry name" value="Creatinase/prolidase N-terminal domain"/>
    <property type="match status" value="1"/>
</dbReference>
<dbReference type="InterPro" id="IPR029149">
    <property type="entry name" value="Creatin/AminoP/Spt16_N"/>
</dbReference>
<dbReference type="InterPro" id="IPR001131">
    <property type="entry name" value="Peptidase_M24B_aminopep-P_CS"/>
</dbReference>
<dbReference type="HAMAP" id="MF_01279">
    <property type="entry name" value="X_Pro_dipeptid"/>
    <property type="match status" value="1"/>
</dbReference>
<evidence type="ECO:0000256" key="7">
    <source>
        <dbReference type="HAMAP-Rule" id="MF_01279"/>
    </source>
</evidence>
<evidence type="ECO:0000313" key="10">
    <source>
        <dbReference type="EMBL" id="MCS2609387.1"/>
    </source>
</evidence>
<dbReference type="Pfam" id="PF00557">
    <property type="entry name" value="Peptidase_M24"/>
    <property type="match status" value="1"/>
</dbReference>
<comment type="cofactor">
    <cofactor evidence="7">
        <name>Mn(2+)</name>
        <dbReference type="ChEBI" id="CHEBI:29035"/>
    </cofactor>
    <text evidence="7">Binds 2 manganese ions per subunit.</text>
</comment>
<sequence length="432" mass="47724">MTDSLLSLQQRHIASLQAYYESLMAHFDIDAIALYSGHASAFFADDHYPAFQAFGHFVHWVPLPHAEHCWLVIAPNTKPTLYLHAPEDFWHLPTQLPDEPWCDAFDIIRISDIAPPAVSPNTALVGDINALPAELRAQLKGIDAPEALYWALDEQRMHKSDYEVACLREANRRALDGHRAAEAAFFGAASELDIQLAYLAASRQRESQVPYQNIIGLNAHAGVLHYQHYDVQAPYQRHSLLVDAGYRFRGYAADLTRTYAGPDAPSVFADLITAVTNIKDTVIDAMAPNVAFLDLHTLMHRYLAEVLVAHGLFHGSAEQALEAGITRAFCPHGLGHSLGIQVHDVAGKRLTDGTPCPSPSQHPALRLTRTLAPGMVITIEPGCYFIPMLLEPLRQRGLPLNWALIEELLPCGGIRIEDNVLITPNGRDNLTA</sequence>
<feature type="binding site" evidence="7">
    <location>
        <position position="243"/>
    </location>
    <ligand>
        <name>Mn(2+)</name>
        <dbReference type="ChEBI" id="CHEBI:29035"/>
        <label>2</label>
    </ligand>
</feature>
<keyword evidence="5 7" id="KW-0482">Metalloprotease</keyword>
<keyword evidence="4 7" id="KW-0224">Dipeptidase</keyword>
<dbReference type="SUPFAM" id="SSF55920">
    <property type="entry name" value="Creatinase/aminopeptidase"/>
    <property type="match status" value="1"/>
</dbReference>
<evidence type="ECO:0000259" key="9">
    <source>
        <dbReference type="Pfam" id="PF21216"/>
    </source>
</evidence>
<feature type="binding site" evidence="7">
    <location>
        <position position="380"/>
    </location>
    <ligand>
        <name>Mn(2+)</name>
        <dbReference type="ChEBI" id="CHEBI:29035"/>
        <label>1</label>
    </ligand>
</feature>
<accession>A0ABT2ECT7</accession>
<feature type="domain" description="Peptidase M24" evidence="8">
    <location>
        <begin position="166"/>
        <end position="423"/>
    </location>
</feature>
<keyword evidence="2 7" id="KW-0479">Metal-binding</keyword>
<protein>
    <recommendedName>
        <fullName evidence="7">Xaa-Pro dipeptidase</fullName>
        <shortName evidence="7">X-Pro dipeptidase</shortName>
        <ecNumber evidence="7">3.4.13.9</ecNumber>
    </recommendedName>
    <alternativeName>
        <fullName evidence="7">Imidodipeptidase</fullName>
    </alternativeName>
    <alternativeName>
        <fullName evidence="7">Proline dipeptidase</fullName>
        <shortName evidence="7">Prolidase</shortName>
    </alternativeName>
</protein>
<evidence type="ECO:0000256" key="2">
    <source>
        <dbReference type="ARBA" id="ARBA00022723"/>
    </source>
</evidence>
<comment type="caution">
    <text evidence="10">The sequence shown here is derived from an EMBL/GenBank/DDBJ whole genome shotgun (WGS) entry which is preliminary data.</text>
</comment>
<dbReference type="PANTHER" id="PTHR43226">
    <property type="entry name" value="XAA-PRO AMINOPEPTIDASE 3"/>
    <property type="match status" value="1"/>
</dbReference>
<comment type="similarity">
    <text evidence="7">Belongs to the peptidase M24B family. Bacterial-type prolidase subfamily.</text>
</comment>
<dbReference type="GO" id="GO:0102009">
    <property type="term" value="F:proline dipeptidase activity"/>
    <property type="evidence" value="ECO:0007669"/>
    <property type="project" value="UniProtKB-EC"/>
</dbReference>
<gene>
    <name evidence="7 10" type="primary">pepQ</name>
    <name evidence="10" type="ORF">LLY24_08675</name>
</gene>
<evidence type="ECO:0000256" key="5">
    <source>
        <dbReference type="ARBA" id="ARBA00023049"/>
    </source>
</evidence>
<evidence type="ECO:0000313" key="11">
    <source>
        <dbReference type="Proteomes" id="UP001165542"/>
    </source>
</evidence>
<evidence type="ECO:0000256" key="1">
    <source>
        <dbReference type="ARBA" id="ARBA00022670"/>
    </source>
</evidence>
<evidence type="ECO:0000256" key="4">
    <source>
        <dbReference type="ARBA" id="ARBA00022997"/>
    </source>
</evidence>
<dbReference type="InterPro" id="IPR000994">
    <property type="entry name" value="Pept_M24"/>
</dbReference>
<dbReference type="PROSITE" id="PS00491">
    <property type="entry name" value="PROLINE_PEPTIDASE"/>
    <property type="match status" value="1"/>
</dbReference>
<dbReference type="InterPro" id="IPR022846">
    <property type="entry name" value="X_Pro_dipept"/>
</dbReference>
<name>A0ABT2ECT7_9GAMM</name>
<feature type="binding site" evidence="7">
    <location>
        <position position="254"/>
    </location>
    <ligand>
        <name>Mn(2+)</name>
        <dbReference type="ChEBI" id="CHEBI:29035"/>
        <label>1</label>
    </ligand>
</feature>
<dbReference type="PANTHER" id="PTHR43226:SF8">
    <property type="entry name" value="XAA-PRO DIPEPTIDASE"/>
    <property type="match status" value="1"/>
</dbReference>
<comment type="function">
    <text evidence="7">Splits dipeptides with a prolyl residue in the C-terminal position.</text>
</comment>
<keyword evidence="1 7" id="KW-0645">Protease</keyword>
<dbReference type="EC" id="3.4.13.9" evidence="7"/>
<dbReference type="InterPro" id="IPR036005">
    <property type="entry name" value="Creatinase/aminopeptidase-like"/>
</dbReference>
<dbReference type="InterPro" id="IPR048819">
    <property type="entry name" value="PepQ_N"/>
</dbReference>
<proteinExistence type="inferred from homology"/>
<feature type="binding site" evidence="7">
    <location>
        <position position="417"/>
    </location>
    <ligand>
        <name>Mn(2+)</name>
        <dbReference type="ChEBI" id="CHEBI:29035"/>
        <label>2</label>
    </ligand>
</feature>